<reference evidence="3 4" key="1">
    <citation type="journal article" date="2019" name="Environ. Microbiol.">
        <title>Species interactions and distinct microbial communities in high Arctic permafrost affected cryosols are associated with the CH4 and CO2 gas fluxes.</title>
        <authorList>
            <person name="Altshuler I."/>
            <person name="Hamel J."/>
            <person name="Turney S."/>
            <person name="Magnuson E."/>
            <person name="Levesque R."/>
            <person name="Greer C."/>
            <person name="Whyte L.G."/>
        </authorList>
    </citation>
    <scope>NUCLEOTIDE SEQUENCE [LARGE SCALE GENOMIC DNA]</scope>
    <source>
        <strain evidence="3 4">E4</strain>
    </source>
</reference>
<dbReference type="InterPro" id="IPR014944">
    <property type="entry name" value="Toxin_SymE-like"/>
</dbReference>
<feature type="domain" description="Toxin SymE-like" evidence="2">
    <location>
        <begin position="16"/>
        <end position="64"/>
    </location>
</feature>
<protein>
    <submittedName>
        <fullName evidence="3">Type I toxin-antitoxin system SymE family toxin</fullName>
    </submittedName>
</protein>
<evidence type="ECO:0000259" key="2">
    <source>
        <dbReference type="Pfam" id="PF08845"/>
    </source>
</evidence>
<evidence type="ECO:0000313" key="4">
    <source>
        <dbReference type="Proteomes" id="UP000317663"/>
    </source>
</evidence>
<dbReference type="Proteomes" id="UP000317663">
    <property type="component" value="Unassembled WGS sequence"/>
</dbReference>
<gene>
    <name evidence="3" type="ORF">EAH77_07180</name>
</gene>
<sequence>MAEQHHKSEPATPQARQTIVGYRPNHGQPDPYPQSTLKRRWLGQLSFTTGQKLEVITQPGQLITRLAAEA</sequence>
<dbReference type="OrthoDB" id="6053337at2"/>
<organism evidence="3 4">
    <name type="scientific">Ewingella americana</name>
    <dbReference type="NCBI Taxonomy" id="41202"/>
    <lineage>
        <taxon>Bacteria</taxon>
        <taxon>Pseudomonadati</taxon>
        <taxon>Pseudomonadota</taxon>
        <taxon>Gammaproteobacteria</taxon>
        <taxon>Enterobacterales</taxon>
        <taxon>Yersiniaceae</taxon>
        <taxon>Ewingella</taxon>
    </lineage>
</organism>
<comment type="caution">
    <text evidence="3">The sequence shown here is derived from an EMBL/GenBank/DDBJ whole genome shotgun (WGS) entry which is preliminary data.</text>
</comment>
<dbReference type="GO" id="GO:0005737">
    <property type="term" value="C:cytoplasm"/>
    <property type="evidence" value="ECO:0007669"/>
    <property type="project" value="InterPro"/>
</dbReference>
<dbReference type="AlphaFoldDB" id="A0A502GQZ5"/>
<dbReference type="EMBL" id="RCZD01000003">
    <property type="protein sequence ID" value="TPG63343.1"/>
    <property type="molecule type" value="Genomic_DNA"/>
</dbReference>
<dbReference type="GO" id="GO:0003723">
    <property type="term" value="F:RNA binding"/>
    <property type="evidence" value="ECO:0007669"/>
    <property type="project" value="InterPro"/>
</dbReference>
<dbReference type="GO" id="GO:0016070">
    <property type="term" value="P:RNA metabolic process"/>
    <property type="evidence" value="ECO:0007669"/>
    <property type="project" value="InterPro"/>
</dbReference>
<name>A0A502GQZ5_9GAMM</name>
<evidence type="ECO:0000256" key="1">
    <source>
        <dbReference type="SAM" id="MobiDB-lite"/>
    </source>
</evidence>
<dbReference type="GO" id="GO:0016788">
    <property type="term" value="F:hydrolase activity, acting on ester bonds"/>
    <property type="evidence" value="ECO:0007669"/>
    <property type="project" value="InterPro"/>
</dbReference>
<dbReference type="Pfam" id="PF08845">
    <property type="entry name" value="SymE_toxin"/>
    <property type="match status" value="1"/>
</dbReference>
<keyword evidence="4" id="KW-1185">Reference proteome</keyword>
<feature type="region of interest" description="Disordered" evidence="1">
    <location>
        <begin position="1"/>
        <end position="35"/>
    </location>
</feature>
<dbReference type="RefSeq" id="WP_140471135.1">
    <property type="nucleotide sequence ID" value="NZ_RCZD01000003.1"/>
</dbReference>
<accession>A0A502GQZ5</accession>
<evidence type="ECO:0000313" key="3">
    <source>
        <dbReference type="EMBL" id="TPG63343.1"/>
    </source>
</evidence>
<proteinExistence type="predicted"/>